<dbReference type="RefSeq" id="WP_357403940.1">
    <property type="nucleotide sequence ID" value="NZ_JBEYCD010000004.1"/>
</dbReference>
<dbReference type="InterPro" id="IPR027417">
    <property type="entry name" value="P-loop_NTPase"/>
</dbReference>
<comment type="caution">
    <text evidence="1">The sequence shown here is derived from an EMBL/GenBank/DDBJ whole genome shotgun (WGS) entry which is preliminary data.</text>
</comment>
<sequence length="210" mass="23637">MLIWINGPFGGGKTQTAHELARRTPGAVLCDPELVGFGLHRMTPPELRGDFQDFPAWRRGVREVLDLALTRHGGPVFAPMTVVDQDYLAEILDPLREKGHEVRHFALLAQRAEVVRRLRERGFGHAVRKVTGREAPLWRESWAVSKLDLCLERLVRPEFGTHVWTDGLTVPEVADHIGAAVGLSLRPNTDGELRGALRRAWVGVRHIRFD</sequence>
<name>A0ABW7XAS4_9NOCA</name>
<gene>
    <name evidence="1" type="ORF">ACH49W_32270</name>
</gene>
<dbReference type="SUPFAM" id="SSF52540">
    <property type="entry name" value="P-loop containing nucleoside triphosphate hydrolases"/>
    <property type="match status" value="1"/>
</dbReference>
<reference evidence="1 2" key="1">
    <citation type="submission" date="2024-10" db="EMBL/GenBank/DDBJ databases">
        <title>The Natural Products Discovery Center: Release of the First 8490 Sequenced Strains for Exploring Actinobacteria Biosynthetic Diversity.</title>
        <authorList>
            <person name="Kalkreuter E."/>
            <person name="Kautsar S.A."/>
            <person name="Yang D."/>
            <person name="Bader C.D."/>
            <person name="Teijaro C.N."/>
            <person name="Fluegel L."/>
            <person name="Davis C.M."/>
            <person name="Simpson J.R."/>
            <person name="Lauterbach L."/>
            <person name="Steele A.D."/>
            <person name="Gui C."/>
            <person name="Meng S."/>
            <person name="Li G."/>
            <person name="Viehrig K."/>
            <person name="Ye F."/>
            <person name="Su P."/>
            <person name="Kiefer A.F."/>
            <person name="Nichols A."/>
            <person name="Cepeda A.J."/>
            <person name="Yan W."/>
            <person name="Fan B."/>
            <person name="Jiang Y."/>
            <person name="Adhikari A."/>
            <person name="Zheng C.-J."/>
            <person name="Schuster L."/>
            <person name="Cowan T.M."/>
            <person name="Smanski M.J."/>
            <person name="Chevrette M.G."/>
            <person name="De Carvalho L.P.S."/>
            <person name="Shen B."/>
        </authorList>
    </citation>
    <scope>NUCLEOTIDE SEQUENCE [LARGE SCALE GENOMIC DNA]</scope>
    <source>
        <strain evidence="1 2">NPDC019275</strain>
    </source>
</reference>
<accession>A0ABW7XAS4</accession>
<keyword evidence="2" id="KW-1185">Reference proteome</keyword>
<evidence type="ECO:0000313" key="2">
    <source>
        <dbReference type="Proteomes" id="UP001611415"/>
    </source>
</evidence>
<protein>
    <submittedName>
        <fullName evidence="1">AAA family ATPase</fullName>
    </submittedName>
</protein>
<proteinExistence type="predicted"/>
<dbReference type="EMBL" id="JBIRYO010000032">
    <property type="protein sequence ID" value="MFI2478063.1"/>
    <property type="molecule type" value="Genomic_DNA"/>
</dbReference>
<evidence type="ECO:0000313" key="1">
    <source>
        <dbReference type="EMBL" id="MFI2478063.1"/>
    </source>
</evidence>
<dbReference type="Pfam" id="PF13671">
    <property type="entry name" value="AAA_33"/>
    <property type="match status" value="1"/>
</dbReference>
<dbReference type="Proteomes" id="UP001611415">
    <property type="component" value="Unassembled WGS sequence"/>
</dbReference>
<organism evidence="1 2">
    <name type="scientific">Nocardia xishanensis</name>
    <dbReference type="NCBI Taxonomy" id="238964"/>
    <lineage>
        <taxon>Bacteria</taxon>
        <taxon>Bacillati</taxon>
        <taxon>Actinomycetota</taxon>
        <taxon>Actinomycetes</taxon>
        <taxon>Mycobacteriales</taxon>
        <taxon>Nocardiaceae</taxon>
        <taxon>Nocardia</taxon>
    </lineage>
</organism>
<dbReference type="Gene3D" id="3.40.50.300">
    <property type="entry name" value="P-loop containing nucleotide triphosphate hydrolases"/>
    <property type="match status" value="1"/>
</dbReference>